<dbReference type="Proteomes" id="UP000789860">
    <property type="component" value="Unassembled WGS sequence"/>
</dbReference>
<comment type="caution">
    <text evidence="1">The sequence shown here is derived from an EMBL/GenBank/DDBJ whole genome shotgun (WGS) entry which is preliminary data.</text>
</comment>
<organism evidence="1 2">
    <name type="scientific">Scutellospora calospora</name>
    <dbReference type="NCBI Taxonomy" id="85575"/>
    <lineage>
        <taxon>Eukaryota</taxon>
        <taxon>Fungi</taxon>
        <taxon>Fungi incertae sedis</taxon>
        <taxon>Mucoromycota</taxon>
        <taxon>Glomeromycotina</taxon>
        <taxon>Glomeromycetes</taxon>
        <taxon>Diversisporales</taxon>
        <taxon>Gigasporaceae</taxon>
        <taxon>Scutellospora</taxon>
    </lineage>
</organism>
<proteinExistence type="predicted"/>
<gene>
    <name evidence="1" type="ORF">SCALOS_LOCUS3564</name>
</gene>
<name>A0ACA9L796_9GLOM</name>
<evidence type="ECO:0000313" key="2">
    <source>
        <dbReference type="Proteomes" id="UP000789860"/>
    </source>
</evidence>
<dbReference type="EMBL" id="CAJVPM010004079">
    <property type="protein sequence ID" value="CAG8508794.1"/>
    <property type="molecule type" value="Genomic_DNA"/>
</dbReference>
<protein>
    <submittedName>
        <fullName evidence="1">11049_t:CDS:1</fullName>
    </submittedName>
</protein>
<keyword evidence="2" id="KW-1185">Reference proteome</keyword>
<evidence type="ECO:0000313" key="1">
    <source>
        <dbReference type="EMBL" id="CAG8508794.1"/>
    </source>
</evidence>
<reference evidence="1" key="1">
    <citation type="submission" date="2021-06" db="EMBL/GenBank/DDBJ databases">
        <authorList>
            <person name="Kallberg Y."/>
            <person name="Tangrot J."/>
            <person name="Rosling A."/>
        </authorList>
    </citation>
    <scope>NUCLEOTIDE SEQUENCE</scope>
    <source>
        <strain evidence="1">AU212A</strain>
    </source>
</reference>
<accession>A0ACA9L796</accession>
<sequence>NNIIDTTSSKQEISIIVKDGIVECIGINCTVSDHISLYEVIDLNGGYVLPGFTAVAPSLGLSEIYRESSTNDGTVTAISNPNNAEGIIYAIDGLKFGGKHLEVAYKAGVSTAVTSPISSKGVFIGVSVAFETGASTNYDPNPIVKENVALHAQIGTKFKYTTIPTVSGQIALIRKTLIKNLRQNNIFGRAARGEIPLVVTTHNKDEIASLIRLKIQIKKNGGNLNLVILGGAEAHMLAVELAYHKIPVILIPFRPVPTSWSAQHVLMGAPITNTTGIYILHKNNVKIGIGVTESGSERNLIWDAGWIGINSGGVISEKDSIGLISWNLEEILCLNKKDRRLMKGNIANFVAYDGHPFDMRTKVKIVAGGGRSKILINPEQD</sequence>
<feature type="non-terminal residue" evidence="1">
    <location>
        <position position="1"/>
    </location>
</feature>